<dbReference type="GO" id="GO:0015768">
    <property type="term" value="P:maltose transport"/>
    <property type="evidence" value="ECO:0007669"/>
    <property type="project" value="TreeGrafter"/>
</dbReference>
<proteinExistence type="inferred from homology"/>
<dbReference type="PROSITE" id="PS51318">
    <property type="entry name" value="TAT"/>
    <property type="match status" value="1"/>
</dbReference>
<dbReference type="Pfam" id="PF01547">
    <property type="entry name" value="SBP_bac_1"/>
    <property type="match status" value="1"/>
</dbReference>
<evidence type="ECO:0000256" key="4">
    <source>
        <dbReference type="SAM" id="MobiDB-lite"/>
    </source>
</evidence>
<dbReference type="SUPFAM" id="SSF53850">
    <property type="entry name" value="Periplasmic binding protein-like II"/>
    <property type="match status" value="1"/>
</dbReference>
<feature type="compositionally biased region" description="Low complexity" evidence="4">
    <location>
        <begin position="43"/>
        <end position="77"/>
    </location>
</feature>
<dbReference type="PANTHER" id="PTHR30061:SF50">
    <property type="entry name" value="MALTOSE_MALTODEXTRIN-BINDING PERIPLASMIC PROTEIN"/>
    <property type="match status" value="1"/>
</dbReference>
<name>A0A917SRD2_9ACTN</name>
<evidence type="ECO:0000313" key="6">
    <source>
        <dbReference type="Proteomes" id="UP000655208"/>
    </source>
</evidence>
<keyword evidence="3" id="KW-0732">Signal</keyword>
<keyword evidence="2" id="KW-0813">Transport</keyword>
<reference evidence="5" key="1">
    <citation type="journal article" date="2014" name="Int. J. Syst. Evol. Microbiol.">
        <title>Complete genome sequence of Corynebacterium casei LMG S-19264T (=DSM 44701T), isolated from a smear-ripened cheese.</title>
        <authorList>
            <consortium name="US DOE Joint Genome Institute (JGI-PGF)"/>
            <person name="Walter F."/>
            <person name="Albersmeier A."/>
            <person name="Kalinowski J."/>
            <person name="Ruckert C."/>
        </authorList>
    </citation>
    <scope>NUCLEOTIDE SEQUENCE</scope>
    <source>
        <strain evidence="5">CGMCC 4.7308</strain>
    </source>
</reference>
<dbReference type="EMBL" id="BMNA01000002">
    <property type="protein sequence ID" value="GGL93731.1"/>
    <property type="molecule type" value="Genomic_DNA"/>
</dbReference>
<evidence type="ECO:0000256" key="1">
    <source>
        <dbReference type="ARBA" id="ARBA00008520"/>
    </source>
</evidence>
<dbReference type="InterPro" id="IPR006059">
    <property type="entry name" value="SBP"/>
</dbReference>
<dbReference type="GO" id="GO:1901982">
    <property type="term" value="F:maltose binding"/>
    <property type="evidence" value="ECO:0007669"/>
    <property type="project" value="TreeGrafter"/>
</dbReference>
<dbReference type="Gene3D" id="3.40.190.10">
    <property type="entry name" value="Periplasmic binding protein-like II"/>
    <property type="match status" value="1"/>
</dbReference>
<dbReference type="Proteomes" id="UP000655208">
    <property type="component" value="Unassembled WGS sequence"/>
</dbReference>
<protein>
    <submittedName>
        <fullName evidence="5">Sugar ABC transporter substrate-binding protein</fullName>
    </submittedName>
</protein>
<dbReference type="GO" id="GO:0042956">
    <property type="term" value="P:maltodextrin transmembrane transport"/>
    <property type="evidence" value="ECO:0007669"/>
    <property type="project" value="TreeGrafter"/>
</dbReference>
<dbReference type="PANTHER" id="PTHR30061">
    <property type="entry name" value="MALTOSE-BINDING PERIPLASMIC PROTEIN"/>
    <property type="match status" value="1"/>
</dbReference>
<comment type="similarity">
    <text evidence="1">Belongs to the bacterial solute-binding protein 1 family.</text>
</comment>
<dbReference type="AlphaFoldDB" id="A0A917SRD2"/>
<organism evidence="5 6">
    <name type="scientific">Nakamurella endophytica</name>
    <dbReference type="NCBI Taxonomy" id="1748367"/>
    <lineage>
        <taxon>Bacteria</taxon>
        <taxon>Bacillati</taxon>
        <taxon>Actinomycetota</taxon>
        <taxon>Actinomycetes</taxon>
        <taxon>Nakamurellales</taxon>
        <taxon>Nakamurellaceae</taxon>
        <taxon>Nakamurella</taxon>
    </lineage>
</organism>
<accession>A0A917SRD2</accession>
<feature type="region of interest" description="Disordered" evidence="4">
    <location>
        <begin position="36"/>
        <end position="77"/>
    </location>
</feature>
<reference evidence="5" key="2">
    <citation type="submission" date="2020-09" db="EMBL/GenBank/DDBJ databases">
        <authorList>
            <person name="Sun Q."/>
            <person name="Zhou Y."/>
        </authorList>
    </citation>
    <scope>NUCLEOTIDE SEQUENCE</scope>
    <source>
        <strain evidence="5">CGMCC 4.7308</strain>
    </source>
</reference>
<keyword evidence="6" id="KW-1185">Reference proteome</keyword>
<evidence type="ECO:0000313" key="5">
    <source>
        <dbReference type="EMBL" id="GGL93731.1"/>
    </source>
</evidence>
<evidence type="ECO:0000256" key="2">
    <source>
        <dbReference type="ARBA" id="ARBA00022448"/>
    </source>
</evidence>
<dbReference type="InterPro" id="IPR006311">
    <property type="entry name" value="TAT_signal"/>
</dbReference>
<dbReference type="RefSeq" id="WP_188940572.1">
    <property type="nucleotide sequence ID" value="NZ_BMNA01000002.1"/>
</dbReference>
<gene>
    <name evidence="5" type="ORF">GCM10011594_12030</name>
</gene>
<comment type="caution">
    <text evidence="5">The sequence shown here is derived from an EMBL/GenBank/DDBJ whole genome shotgun (WGS) entry which is preliminary data.</text>
</comment>
<dbReference type="GO" id="GO:0055052">
    <property type="term" value="C:ATP-binding cassette (ABC) transporter complex, substrate-binding subunit-containing"/>
    <property type="evidence" value="ECO:0007669"/>
    <property type="project" value="TreeGrafter"/>
</dbReference>
<evidence type="ECO:0000256" key="3">
    <source>
        <dbReference type="ARBA" id="ARBA00022729"/>
    </source>
</evidence>
<sequence length="465" mass="47623">MDLHPVSGTGSPVSRRRFFGVAGLVAAAGVATACGSNTGRDGGSSSSAAGPATSTAGGTSGSAGSAGSAGSGAASGTAPAGSVSLSQWYHAYGEEGTQQAVERYAAGYTKAKVTVQWNPGDYDKKVAAALLTGSGPDVFETGNGPSIDQIQSGQVAPLDGILGSAQSDFTASLVERMSYKGKLYAVPQVIDMQLLVYRKSMLDKAGVKPPTTFDELVAAAKALTTSDVKGLFLGNDGGAGVMVGPVLWSVGADYLTKDNAVGFDDPNVATAFGRLHELFASGSLLLGAPTDWSDPSSLTQGLTAMQWTGLWTFPVLAKELGDDFGVLPWPKFSATVGSPSVPIGAYGSTVSAKSKDVQAAKDYVRWLWVENTADQLDFAQSYGFHVPARKSLADKADKLKSGPAADAVDILQKYGHAQTPLLWTPASGTAMSDAVTNIVKSGADPKAALAGVRTTVQAELARVAK</sequence>
<dbReference type="CDD" id="cd13585">
    <property type="entry name" value="PBP2_TMBP_like"/>
    <property type="match status" value="1"/>
</dbReference>